<keyword evidence="4" id="KW-0645">Protease</keyword>
<comment type="caution">
    <text evidence="4">The sequence shown here is derived from an EMBL/GenBank/DDBJ whole genome shotgun (WGS) entry which is preliminary data.</text>
</comment>
<feature type="domain" description="MITD1 C-terminal phospholipase D-like" evidence="2">
    <location>
        <begin position="558"/>
        <end position="701"/>
    </location>
</feature>
<dbReference type="EMBL" id="PDEP01000001">
    <property type="protein sequence ID" value="PEN09425.1"/>
    <property type="molecule type" value="Genomic_DNA"/>
</dbReference>
<dbReference type="GO" id="GO:0006508">
    <property type="term" value="P:proteolysis"/>
    <property type="evidence" value="ECO:0007669"/>
    <property type="project" value="UniProtKB-KW"/>
</dbReference>
<dbReference type="InterPro" id="IPR046838">
    <property type="entry name" value="BrxL_N"/>
</dbReference>
<dbReference type="InterPro" id="IPR038113">
    <property type="entry name" value="MITD1_C_sf"/>
</dbReference>
<dbReference type="Pfam" id="PF16565">
    <property type="entry name" value="MIT_C"/>
    <property type="match status" value="1"/>
</dbReference>
<dbReference type="Gene3D" id="3.30.870.30">
    <property type="entry name" value="MITD, C-terminal phospholipase D-like domain"/>
    <property type="match status" value="1"/>
</dbReference>
<gene>
    <name evidence="4" type="ORF">CRI93_01480</name>
</gene>
<reference evidence="4 5" key="1">
    <citation type="submission" date="2017-10" db="EMBL/GenBank/DDBJ databases">
        <title>Draft genome of Longimonas halophila.</title>
        <authorList>
            <person name="Goh K.M."/>
            <person name="Shamsir M.S."/>
            <person name="Lim S.W."/>
        </authorList>
    </citation>
    <scope>NUCLEOTIDE SEQUENCE [LARGE SCALE GENOMIC DNA]</scope>
    <source>
        <strain evidence="4 5">KCTC 42399</strain>
    </source>
</reference>
<evidence type="ECO:0000259" key="3">
    <source>
        <dbReference type="Pfam" id="PF20442"/>
    </source>
</evidence>
<dbReference type="InterPro" id="IPR014061">
    <property type="entry name" value="BrxL-like"/>
</dbReference>
<keyword evidence="4" id="KW-0378">Hydrolase</keyword>
<feature type="region of interest" description="Disordered" evidence="1">
    <location>
        <begin position="520"/>
        <end position="539"/>
    </location>
</feature>
<evidence type="ECO:0000256" key="1">
    <source>
        <dbReference type="SAM" id="MobiDB-lite"/>
    </source>
</evidence>
<evidence type="ECO:0000313" key="4">
    <source>
        <dbReference type="EMBL" id="PEN09425.1"/>
    </source>
</evidence>
<dbReference type="InterPro" id="IPR032341">
    <property type="entry name" value="MITD1_C"/>
</dbReference>
<dbReference type="AlphaFoldDB" id="A0A2H3P943"/>
<feature type="domain" description="BREX system Lon protease-like BrxL N-terminal" evidence="3">
    <location>
        <begin position="33"/>
        <end position="162"/>
    </location>
</feature>
<keyword evidence="5" id="KW-1185">Reference proteome</keyword>
<dbReference type="NCBIfam" id="TIGR02688">
    <property type="entry name" value="BREX system Lon protease-like protein BrxL"/>
    <property type="match status" value="1"/>
</dbReference>
<name>A0A2H3P943_9BACT</name>
<dbReference type="OrthoDB" id="5297084at2"/>
<accession>A0A2H3P943</accession>
<dbReference type="GO" id="GO:0008233">
    <property type="term" value="F:peptidase activity"/>
    <property type="evidence" value="ECO:0007669"/>
    <property type="project" value="UniProtKB-KW"/>
</dbReference>
<dbReference type="Pfam" id="PF13337">
    <property type="entry name" value="BrxL_ATPase"/>
    <property type="match status" value="1"/>
</dbReference>
<dbReference type="Pfam" id="PF20442">
    <property type="entry name" value="BrxL_N"/>
    <property type="match status" value="1"/>
</dbReference>
<sequence length="710" mass="81193">MSNAMHESDESLVDQPSPESDLEALQTKIVRALEGKVVRKDLTQLVKGNAVVPTYVLEYLLGQYCPTDDEDLIRNGVEKVRQIVRNHYVHRDEAELVKSTIRQQKEHKIIDRVSVQLNENRDIYVAAFSNLGIRGVEVSEEVIEQHPKLLTSGVWCIVDMAYLHTEEARRSPWIIERLKPIQMGSFDVQDYRASRSQFTTDEWLDLLIQSIGLNPATLSRRNKLYQLVRLIPFCERNYNLIELGPKGTGKSHIYSEFSPHGILISGGDVTKAKLFVNNNTGDIGLVGYWDVVGFDEFAGQDKRVSRGLVDIMKNYMANRSFSRGRDTMSAEASMAFIGNTDRSVPYMIKHSNLFEPLPKGYYDPAFIDRLHFYVPGWEVDKLRNEMFTDGYGLIVDYLAEALHTLRGEDFSLMAREHFELDASLTKRDRDGTMKTLSGLLKLLYPNKQCPKDEMKRLLEFAMEGRKRVKEHLLRIDETFEVVDFQFSDRESGTVTAVDTLEFRQHQKLVAAYESDADRATGTSALVPDLPTKPDGESEEAAPVLESGTQVEVMENQKGISYETLFAPYLREATKIEIIDPYVRAYHQVKNVMEFCDMLLRTRPEGDEVDVHLITGADTDNQDEQEQFLDELSDSLAGTGVRFTYEISWESMHARSIKTDTGWKISLDRGLDIFQPPTNRFDRGRVNQKARRCKPFEVTYLRDEDVSLQKG</sequence>
<dbReference type="Proteomes" id="UP000221024">
    <property type="component" value="Unassembled WGS sequence"/>
</dbReference>
<dbReference type="RefSeq" id="WP_098060823.1">
    <property type="nucleotide sequence ID" value="NZ_PDEP01000001.1"/>
</dbReference>
<evidence type="ECO:0000313" key="5">
    <source>
        <dbReference type="Proteomes" id="UP000221024"/>
    </source>
</evidence>
<protein>
    <submittedName>
        <fullName evidence="4">BREX system Lon protease-like protein BrxL</fullName>
    </submittedName>
</protein>
<evidence type="ECO:0000259" key="2">
    <source>
        <dbReference type="Pfam" id="PF16565"/>
    </source>
</evidence>
<feature type="region of interest" description="Disordered" evidence="1">
    <location>
        <begin position="1"/>
        <end position="20"/>
    </location>
</feature>
<proteinExistence type="predicted"/>
<organism evidence="4 5">
    <name type="scientific">Longimonas halophila</name>
    <dbReference type="NCBI Taxonomy" id="1469170"/>
    <lineage>
        <taxon>Bacteria</taxon>
        <taxon>Pseudomonadati</taxon>
        <taxon>Rhodothermota</taxon>
        <taxon>Rhodothermia</taxon>
        <taxon>Rhodothermales</taxon>
        <taxon>Salisaetaceae</taxon>
        <taxon>Longimonas</taxon>
    </lineage>
</organism>